<dbReference type="InterPro" id="IPR026960">
    <property type="entry name" value="RVT-Znf"/>
</dbReference>
<dbReference type="InterPro" id="IPR002156">
    <property type="entry name" value="RNaseH_domain"/>
</dbReference>
<dbReference type="Gene3D" id="3.30.420.10">
    <property type="entry name" value="Ribonuclease H-like superfamily/Ribonuclease H"/>
    <property type="match status" value="1"/>
</dbReference>
<comment type="caution">
    <text evidence="3">The sequence shown here is derived from an EMBL/GenBank/DDBJ whole genome shotgun (WGS) entry which is preliminary data.</text>
</comment>
<dbReference type="AlphaFoldDB" id="A0A7J9DHI3"/>
<gene>
    <name evidence="3" type="ORF">Gotri_022932</name>
</gene>
<feature type="non-terminal residue" evidence="3">
    <location>
        <position position="1"/>
    </location>
</feature>
<reference evidence="3 4" key="1">
    <citation type="journal article" date="2019" name="Genome Biol. Evol.">
        <title>Insights into the evolution of the New World diploid cottons (Gossypium, subgenus Houzingenia) based on genome sequencing.</title>
        <authorList>
            <person name="Grover C.E."/>
            <person name="Arick M.A. 2nd"/>
            <person name="Thrash A."/>
            <person name="Conover J.L."/>
            <person name="Sanders W.S."/>
            <person name="Peterson D.G."/>
            <person name="Frelichowski J.E."/>
            <person name="Scheffler J.A."/>
            <person name="Scheffler B.E."/>
            <person name="Wendel J.F."/>
        </authorList>
    </citation>
    <scope>NUCLEOTIDE SEQUENCE [LARGE SCALE GENOMIC DNA]</scope>
    <source>
        <strain evidence="3">8</strain>
        <tissue evidence="3">Leaf</tissue>
    </source>
</reference>
<evidence type="ECO:0000259" key="2">
    <source>
        <dbReference type="Pfam" id="PF13966"/>
    </source>
</evidence>
<dbReference type="InterPro" id="IPR012337">
    <property type="entry name" value="RNaseH-like_sf"/>
</dbReference>
<proteinExistence type="predicted"/>
<evidence type="ECO:0008006" key="5">
    <source>
        <dbReference type="Google" id="ProtNLM"/>
    </source>
</evidence>
<sequence length="346" mass="39253">MGISSTLKKLTKPRLLGVALLLRLTPSRMASDGKLGAVTVLISVLIIGGLEGLNREVIKSNLLNHNEYNVRELWHVESRSWNTYRVCEFYGQEKICNLPIEDENQNDRMQIGFGPHRFFWRAIWKLDTLPKIRVFIWRVGNEILPTNVKIASVRRGFGQACPRCGTDYETLVHALKDYQISRATLMFGGLDSSIIFKEYDRCINWLEDMAIMLSKEFCIHNLLNVPIIFAQLDRKKWDKPPKSCIKINFDTSTGNNKTGYGVIVRDDDGFVLGGDGGFKDVQLSVEEAEWYAFDESIKIACRLNIKGDVIFESDSAGLVNKINGQKRDLTIIGAWIKDSLKALANF</sequence>
<evidence type="ECO:0000313" key="3">
    <source>
        <dbReference type="EMBL" id="MBA0760169.1"/>
    </source>
</evidence>
<name>A0A7J9DHI3_9ROSI</name>
<evidence type="ECO:0000313" key="4">
    <source>
        <dbReference type="Proteomes" id="UP000593568"/>
    </source>
</evidence>
<dbReference type="GO" id="GO:0004523">
    <property type="term" value="F:RNA-DNA hybrid ribonuclease activity"/>
    <property type="evidence" value="ECO:0007669"/>
    <property type="project" value="InterPro"/>
</dbReference>
<protein>
    <recommendedName>
        <fullName evidence="5">RNase H type-1 domain-containing protein</fullName>
    </recommendedName>
</protein>
<dbReference type="CDD" id="cd06222">
    <property type="entry name" value="RNase_H_like"/>
    <property type="match status" value="1"/>
</dbReference>
<dbReference type="Pfam" id="PF13456">
    <property type="entry name" value="RVT_3"/>
    <property type="match status" value="1"/>
</dbReference>
<dbReference type="InterPro" id="IPR036397">
    <property type="entry name" value="RNaseH_sf"/>
</dbReference>
<dbReference type="PANTHER" id="PTHR47074:SF48">
    <property type="entry name" value="POLYNUCLEOTIDYL TRANSFERASE, RIBONUCLEASE H-LIKE SUPERFAMILY PROTEIN"/>
    <property type="match status" value="1"/>
</dbReference>
<feature type="domain" description="RNase H type-1" evidence="1">
    <location>
        <begin position="248"/>
        <end position="346"/>
    </location>
</feature>
<dbReference type="SUPFAM" id="SSF53098">
    <property type="entry name" value="Ribonuclease H-like"/>
    <property type="match status" value="1"/>
</dbReference>
<evidence type="ECO:0000259" key="1">
    <source>
        <dbReference type="Pfam" id="PF13456"/>
    </source>
</evidence>
<dbReference type="Pfam" id="PF13966">
    <property type="entry name" value="zf-RVT"/>
    <property type="match status" value="1"/>
</dbReference>
<keyword evidence="4" id="KW-1185">Reference proteome</keyword>
<feature type="domain" description="Reverse transcriptase zinc-binding" evidence="2">
    <location>
        <begin position="116"/>
        <end position="177"/>
    </location>
</feature>
<dbReference type="InterPro" id="IPR044730">
    <property type="entry name" value="RNase_H-like_dom_plant"/>
</dbReference>
<dbReference type="EMBL" id="JABEZW010000002">
    <property type="protein sequence ID" value="MBA0760169.1"/>
    <property type="molecule type" value="Genomic_DNA"/>
</dbReference>
<dbReference type="InterPro" id="IPR052929">
    <property type="entry name" value="RNase_H-like_EbsB-rel"/>
</dbReference>
<dbReference type="PANTHER" id="PTHR47074">
    <property type="entry name" value="BNAC02G40300D PROTEIN"/>
    <property type="match status" value="1"/>
</dbReference>
<organism evidence="3 4">
    <name type="scientific">Gossypium trilobum</name>
    <dbReference type="NCBI Taxonomy" id="34281"/>
    <lineage>
        <taxon>Eukaryota</taxon>
        <taxon>Viridiplantae</taxon>
        <taxon>Streptophyta</taxon>
        <taxon>Embryophyta</taxon>
        <taxon>Tracheophyta</taxon>
        <taxon>Spermatophyta</taxon>
        <taxon>Magnoliopsida</taxon>
        <taxon>eudicotyledons</taxon>
        <taxon>Gunneridae</taxon>
        <taxon>Pentapetalae</taxon>
        <taxon>rosids</taxon>
        <taxon>malvids</taxon>
        <taxon>Malvales</taxon>
        <taxon>Malvaceae</taxon>
        <taxon>Malvoideae</taxon>
        <taxon>Gossypium</taxon>
    </lineage>
</organism>
<dbReference type="Proteomes" id="UP000593568">
    <property type="component" value="Unassembled WGS sequence"/>
</dbReference>
<dbReference type="GO" id="GO:0003676">
    <property type="term" value="F:nucleic acid binding"/>
    <property type="evidence" value="ECO:0007669"/>
    <property type="project" value="InterPro"/>
</dbReference>
<accession>A0A7J9DHI3</accession>